<dbReference type="OrthoDB" id="9803036at2"/>
<proteinExistence type="predicted"/>
<evidence type="ECO:0000313" key="1">
    <source>
        <dbReference type="EMBL" id="KEA58387.1"/>
    </source>
</evidence>
<reference evidence="1" key="1">
    <citation type="submission" date="2014-04" db="EMBL/GenBank/DDBJ databases">
        <title>In planta biocontrol of soil-borne Fusarium wilt of banana through a plant endophytic bacterium, Burkholderia cenocepacia 869T2.</title>
        <authorList>
            <person name="Ho Y.-N."/>
            <person name="Chiang H.-M."/>
            <person name="Chao C.-P."/>
            <person name="Su C.-C."/>
            <person name="Hsu H.-F."/>
            <person name="Guo C.-T."/>
            <person name="Hsieh J.-L."/>
            <person name="Huang C.-C."/>
        </authorList>
    </citation>
    <scope>NUCLEOTIDE SEQUENCE [LARGE SCALE GENOMIC DNA]</scope>
    <source>
        <strain evidence="1">869T2</strain>
    </source>
</reference>
<dbReference type="Gene3D" id="2.160.10.10">
    <property type="entry name" value="Hexapeptide repeat proteins"/>
    <property type="match status" value="1"/>
</dbReference>
<sequence length="174" mass="18214">MTIYKLGETAPTIHESVFVADTAAIIGKVVLEENSSVWFGATIRGDNETIAVGAGSNVQEGAVLHTDPGFPLTIAENVTIGHQAMLHGCTIGEGSLIGIQAVVLNGAVIGRNCLVGAGAVVTEGKTFPDNSLILGAPAKVVRELSAEDIARLRANAKTYVERRAHFKEQLVRIG</sequence>
<dbReference type="InterPro" id="IPR047324">
    <property type="entry name" value="LbH_gamma_CA-like"/>
</dbReference>
<dbReference type="SUPFAM" id="SSF51161">
    <property type="entry name" value="Trimeric LpxA-like enzymes"/>
    <property type="match status" value="1"/>
</dbReference>
<dbReference type="InterPro" id="IPR050484">
    <property type="entry name" value="Transf_Hexapept/Carb_Anhydrase"/>
</dbReference>
<comment type="caution">
    <text evidence="1">The sequence shown here is derived from an EMBL/GenBank/DDBJ whole genome shotgun (WGS) entry which is preliminary data.</text>
</comment>
<dbReference type="AlphaFoldDB" id="A0A071MC49"/>
<dbReference type="PANTHER" id="PTHR13061">
    <property type="entry name" value="DYNACTIN SUBUNIT P25"/>
    <property type="match status" value="1"/>
</dbReference>
<dbReference type="CDD" id="cd04645">
    <property type="entry name" value="LbH_gamma_CA_like"/>
    <property type="match status" value="1"/>
</dbReference>
<accession>A0A071MC49</accession>
<dbReference type="InterPro" id="IPR011004">
    <property type="entry name" value="Trimer_LpxA-like_sf"/>
</dbReference>
<dbReference type="EMBL" id="JJOA01000014">
    <property type="protein sequence ID" value="KEA58387.1"/>
    <property type="molecule type" value="Genomic_DNA"/>
</dbReference>
<dbReference type="InterPro" id="IPR001451">
    <property type="entry name" value="Hexapep"/>
</dbReference>
<dbReference type="PANTHER" id="PTHR13061:SF29">
    <property type="entry name" value="GAMMA CARBONIC ANHYDRASE-LIKE 1, MITOCHONDRIAL-RELATED"/>
    <property type="match status" value="1"/>
</dbReference>
<name>A0A071MC49_9BURK</name>
<dbReference type="Pfam" id="PF00132">
    <property type="entry name" value="Hexapep"/>
    <property type="match status" value="1"/>
</dbReference>
<gene>
    <name evidence="1" type="ORF">DT99_18710</name>
</gene>
<protein>
    <submittedName>
        <fullName evidence="1">Anhydrase</fullName>
    </submittedName>
</protein>
<organism evidence="1">
    <name type="scientific">Burkholderia cenocepacia</name>
    <dbReference type="NCBI Taxonomy" id="95486"/>
    <lineage>
        <taxon>Bacteria</taxon>
        <taxon>Pseudomonadati</taxon>
        <taxon>Pseudomonadota</taxon>
        <taxon>Betaproteobacteria</taxon>
        <taxon>Burkholderiales</taxon>
        <taxon>Burkholderiaceae</taxon>
        <taxon>Burkholderia</taxon>
        <taxon>Burkholderia cepacia complex</taxon>
    </lineage>
</organism>